<dbReference type="AlphaFoldDB" id="A0AAD4QYB3"/>
<keyword evidence="3" id="KW-1185">Reference proteome</keyword>
<organism evidence="2 3">
    <name type="scientific">Ditylenchus destructor</name>
    <dbReference type="NCBI Taxonomy" id="166010"/>
    <lineage>
        <taxon>Eukaryota</taxon>
        <taxon>Metazoa</taxon>
        <taxon>Ecdysozoa</taxon>
        <taxon>Nematoda</taxon>
        <taxon>Chromadorea</taxon>
        <taxon>Rhabditida</taxon>
        <taxon>Tylenchina</taxon>
        <taxon>Tylenchomorpha</taxon>
        <taxon>Sphaerularioidea</taxon>
        <taxon>Anguinidae</taxon>
        <taxon>Anguininae</taxon>
        <taxon>Ditylenchus</taxon>
    </lineage>
</organism>
<evidence type="ECO:0000313" key="2">
    <source>
        <dbReference type="EMBL" id="KAI1697833.1"/>
    </source>
</evidence>
<gene>
    <name evidence="2" type="ORF">DdX_18258</name>
</gene>
<feature type="transmembrane region" description="Helical" evidence="1">
    <location>
        <begin position="204"/>
        <end position="222"/>
    </location>
</feature>
<feature type="transmembrane region" description="Helical" evidence="1">
    <location>
        <begin position="151"/>
        <end position="170"/>
    </location>
</feature>
<sequence>MSKLRTANNAMLKEPPGTFYSPHLTYLNFGENVMAMLCELVSIPLIIHLFYITRYKKKRFQPMSPSLEVFLLSELCMCFLTTFYHIYVVFNWRPPALRLDPMLYDMNVLFWTGILNNNFFALASVPAVFLAVDRCLALSLAEPQIRKRISIFGIVVLVLLYLGSTAYYQLDIPLDLEYAIWVRCEHFTCLTHVTGSFLQHMVKIGSGIITVTCGIYFFYACHKSGHGKNLKNRMVKLVIVSELILNVIPNCMKYFFHQAFGISITWYLGEYGVLLCAVELTVHSVLYTRMFKGNWNPFGKNPTKVHSLGVA</sequence>
<evidence type="ECO:0000313" key="3">
    <source>
        <dbReference type="Proteomes" id="UP001201812"/>
    </source>
</evidence>
<proteinExistence type="predicted"/>
<accession>A0AAD4QYB3</accession>
<evidence type="ECO:0000256" key="1">
    <source>
        <dbReference type="SAM" id="Phobius"/>
    </source>
</evidence>
<feature type="transmembrane region" description="Helical" evidence="1">
    <location>
        <begin position="268"/>
        <end position="287"/>
    </location>
</feature>
<protein>
    <submittedName>
        <fullName evidence="2">Uncharacterized protein</fullName>
    </submittedName>
</protein>
<dbReference type="Proteomes" id="UP001201812">
    <property type="component" value="Unassembled WGS sequence"/>
</dbReference>
<dbReference type="EMBL" id="JAKKPZ010000248">
    <property type="protein sequence ID" value="KAI1697833.1"/>
    <property type="molecule type" value="Genomic_DNA"/>
</dbReference>
<comment type="caution">
    <text evidence="2">The sequence shown here is derived from an EMBL/GenBank/DDBJ whole genome shotgun (WGS) entry which is preliminary data.</text>
</comment>
<feature type="transmembrane region" description="Helical" evidence="1">
    <location>
        <begin position="234"/>
        <end position="256"/>
    </location>
</feature>
<name>A0AAD4QYB3_9BILA</name>
<keyword evidence="1" id="KW-0472">Membrane</keyword>
<keyword evidence="1" id="KW-1133">Transmembrane helix</keyword>
<feature type="transmembrane region" description="Helical" evidence="1">
    <location>
        <begin position="33"/>
        <end position="53"/>
    </location>
</feature>
<reference evidence="2" key="1">
    <citation type="submission" date="2022-01" db="EMBL/GenBank/DDBJ databases">
        <title>Genome Sequence Resource for Two Populations of Ditylenchus destructor, the Migratory Endoparasitic Phytonematode.</title>
        <authorList>
            <person name="Zhang H."/>
            <person name="Lin R."/>
            <person name="Xie B."/>
        </authorList>
    </citation>
    <scope>NUCLEOTIDE SEQUENCE</scope>
    <source>
        <strain evidence="2">BazhouSP</strain>
    </source>
</reference>
<feature type="transmembrane region" description="Helical" evidence="1">
    <location>
        <begin position="108"/>
        <end position="130"/>
    </location>
</feature>
<feature type="transmembrane region" description="Helical" evidence="1">
    <location>
        <begin position="65"/>
        <end position="88"/>
    </location>
</feature>
<keyword evidence="1" id="KW-0812">Transmembrane</keyword>